<dbReference type="EMBL" id="JABVXQ010000002">
    <property type="protein sequence ID" value="KAF6125260.1"/>
    <property type="molecule type" value="Genomic_DNA"/>
</dbReference>
<dbReference type="InterPro" id="IPR000477">
    <property type="entry name" value="RT_dom"/>
</dbReference>
<gene>
    <name evidence="2" type="ORF">HJG60_009779</name>
</gene>
<name>A0A834ELB5_9CHIR</name>
<protein>
    <recommendedName>
        <fullName evidence="1">Reverse transcriptase domain-containing protein</fullName>
    </recommendedName>
</protein>
<evidence type="ECO:0000259" key="1">
    <source>
        <dbReference type="PROSITE" id="PS50878"/>
    </source>
</evidence>
<proteinExistence type="predicted"/>
<dbReference type="PROSITE" id="PS50878">
    <property type="entry name" value="RT_POL"/>
    <property type="match status" value="1"/>
</dbReference>
<organism evidence="2 3">
    <name type="scientific">Phyllostomus discolor</name>
    <name type="common">pale spear-nosed bat</name>
    <dbReference type="NCBI Taxonomy" id="89673"/>
    <lineage>
        <taxon>Eukaryota</taxon>
        <taxon>Metazoa</taxon>
        <taxon>Chordata</taxon>
        <taxon>Craniata</taxon>
        <taxon>Vertebrata</taxon>
        <taxon>Euteleostomi</taxon>
        <taxon>Mammalia</taxon>
        <taxon>Eutheria</taxon>
        <taxon>Laurasiatheria</taxon>
        <taxon>Chiroptera</taxon>
        <taxon>Yangochiroptera</taxon>
        <taxon>Phyllostomidae</taxon>
        <taxon>Phyllostominae</taxon>
        <taxon>Phyllostomus</taxon>
    </lineage>
</organism>
<reference evidence="2 3" key="1">
    <citation type="journal article" date="2020" name="Nature">
        <title>Six reference-quality genomes reveal evolution of bat adaptations.</title>
        <authorList>
            <person name="Jebb D."/>
            <person name="Huang Z."/>
            <person name="Pippel M."/>
            <person name="Hughes G.M."/>
            <person name="Lavrichenko K."/>
            <person name="Devanna P."/>
            <person name="Winkler S."/>
            <person name="Jermiin L.S."/>
            <person name="Skirmuntt E.C."/>
            <person name="Katzourakis A."/>
            <person name="Burkitt-Gray L."/>
            <person name="Ray D.A."/>
            <person name="Sullivan K.A.M."/>
            <person name="Roscito J.G."/>
            <person name="Kirilenko B.M."/>
            <person name="Davalos L.M."/>
            <person name="Corthals A.P."/>
            <person name="Power M.L."/>
            <person name="Jones G."/>
            <person name="Ransome R.D."/>
            <person name="Dechmann D.K.N."/>
            <person name="Locatelli A.G."/>
            <person name="Puechmaille S.J."/>
            <person name="Fedrigo O."/>
            <person name="Jarvis E.D."/>
            <person name="Hiller M."/>
            <person name="Vernes S.C."/>
            <person name="Myers E.W."/>
            <person name="Teeling E.C."/>
        </authorList>
    </citation>
    <scope>NUCLEOTIDE SEQUENCE [LARGE SCALE GENOMIC DNA]</scope>
    <source>
        <strain evidence="2">Bat1K_MPI-CBG_1</strain>
    </source>
</reference>
<comment type="caution">
    <text evidence="2">The sequence shown here is derived from an EMBL/GenBank/DDBJ whole genome shotgun (WGS) entry which is preliminary data.</text>
</comment>
<dbReference type="Pfam" id="PF00078">
    <property type="entry name" value="RVT_1"/>
    <property type="match status" value="1"/>
</dbReference>
<dbReference type="Proteomes" id="UP000664940">
    <property type="component" value="Unassembled WGS sequence"/>
</dbReference>
<sequence>MQGWYICKSLSVIHHINKMKDKKNMIISIESEKTFDKIQCPFMIKTLNKVGFEGTYLNIIKVTYNKSNASIILNGQKLQAFPLRLGTRQGYLFSPLLFKIISKVLATGIGQEEIKGIHIGKEDIKLSLFADTMILYIENPKDSAKKLLELITEFSKIGYKINIQKSVVILRANNELTERKITKTIPFIITTKGIKYLGLNLTKEVKDLCLENYKTLKKEIEEDIKKWKHIPCS</sequence>
<dbReference type="AlphaFoldDB" id="A0A834ELB5"/>
<feature type="domain" description="Reverse transcriptase" evidence="1">
    <location>
        <begin position="1"/>
        <end position="201"/>
    </location>
</feature>
<evidence type="ECO:0000313" key="2">
    <source>
        <dbReference type="EMBL" id="KAF6125260.1"/>
    </source>
</evidence>
<evidence type="ECO:0000313" key="3">
    <source>
        <dbReference type="Proteomes" id="UP000664940"/>
    </source>
</evidence>
<accession>A0A834ELB5</accession>
<dbReference type="PANTHER" id="PTHR19446">
    <property type="entry name" value="REVERSE TRANSCRIPTASES"/>
    <property type="match status" value="1"/>
</dbReference>